<dbReference type="EC" id="1.1.1.1" evidence="3"/>
<feature type="domain" description="Enoyl reductase (ER)" evidence="12">
    <location>
        <begin position="12"/>
        <end position="336"/>
    </location>
</feature>
<dbReference type="SMART" id="SM00829">
    <property type="entry name" value="PKS_ER"/>
    <property type="match status" value="1"/>
</dbReference>
<comment type="cofactor">
    <cofactor evidence="1 11">
        <name>Zn(2+)</name>
        <dbReference type="ChEBI" id="CHEBI:29105"/>
    </cofactor>
</comment>
<dbReference type="HOGENOM" id="CLU_026673_20_1_11"/>
<dbReference type="EMBL" id="AP012319">
    <property type="protein sequence ID" value="BAL89848.1"/>
    <property type="molecule type" value="Genomic_DNA"/>
</dbReference>
<dbReference type="SUPFAM" id="SSF50129">
    <property type="entry name" value="GroES-like"/>
    <property type="match status" value="1"/>
</dbReference>
<dbReference type="InterPro" id="IPR013149">
    <property type="entry name" value="ADH-like_C"/>
</dbReference>
<dbReference type="Gene3D" id="3.90.180.10">
    <property type="entry name" value="Medium-chain alcohol dehydrogenases, catalytic domain"/>
    <property type="match status" value="1"/>
</dbReference>
<dbReference type="KEGG" id="ams:AMIS_46280"/>
<dbReference type="InterPro" id="IPR020843">
    <property type="entry name" value="ER"/>
</dbReference>
<comment type="similarity">
    <text evidence="2 11">Belongs to the zinc-containing alcohol dehydrogenase family.</text>
</comment>
<dbReference type="Pfam" id="PF00107">
    <property type="entry name" value="ADH_zinc_N"/>
    <property type="match status" value="1"/>
</dbReference>
<dbReference type="STRING" id="512565.AMIS_46280"/>
<dbReference type="PANTHER" id="PTHR42940:SF7">
    <property type="entry name" value="ALCOHOL DEHYDROGENASE-LIKE N-TERMINAL DOMAIN-CONTAINING PROTEIN"/>
    <property type="match status" value="1"/>
</dbReference>
<dbReference type="InterPro" id="IPR002328">
    <property type="entry name" value="ADH_Zn_CS"/>
</dbReference>
<gene>
    <name evidence="13" type="ordered locus">AMIS_46280</name>
</gene>
<keyword evidence="8" id="KW-0520">NAD</keyword>
<evidence type="ECO:0000256" key="5">
    <source>
        <dbReference type="ARBA" id="ARBA00022723"/>
    </source>
</evidence>
<dbReference type="GO" id="GO:0004022">
    <property type="term" value="F:alcohol dehydrogenase (NAD+) activity"/>
    <property type="evidence" value="ECO:0007669"/>
    <property type="project" value="UniProtKB-EC"/>
</dbReference>
<dbReference type="RefSeq" id="WP_014444737.1">
    <property type="nucleotide sequence ID" value="NC_017093.1"/>
</dbReference>
<protein>
    <recommendedName>
        <fullName evidence="4">Alcohol dehydrogenase</fullName>
        <ecNumber evidence="3">1.1.1.1</ecNumber>
    </recommendedName>
</protein>
<organism evidence="13 14">
    <name type="scientific">Actinoplanes missouriensis (strain ATCC 14538 / DSM 43046 / CBS 188.64 / JCM 3121 / NBRC 102363 / NCIMB 12654 / NRRL B-3342 / UNCC 431)</name>
    <dbReference type="NCBI Taxonomy" id="512565"/>
    <lineage>
        <taxon>Bacteria</taxon>
        <taxon>Bacillati</taxon>
        <taxon>Actinomycetota</taxon>
        <taxon>Actinomycetes</taxon>
        <taxon>Micromonosporales</taxon>
        <taxon>Micromonosporaceae</taxon>
        <taxon>Actinoplanes</taxon>
    </lineage>
</organism>
<dbReference type="FunFam" id="3.40.50.720:FF:000039">
    <property type="entry name" value="Alcohol dehydrogenase AdhP"/>
    <property type="match status" value="1"/>
</dbReference>
<evidence type="ECO:0000313" key="14">
    <source>
        <dbReference type="Proteomes" id="UP000007882"/>
    </source>
</evidence>
<keyword evidence="6 11" id="KW-0862">Zinc</keyword>
<dbReference type="eggNOG" id="COG1064">
    <property type="taxonomic scope" value="Bacteria"/>
</dbReference>
<dbReference type="Pfam" id="PF08240">
    <property type="entry name" value="ADH_N"/>
    <property type="match status" value="1"/>
</dbReference>
<dbReference type="InterPro" id="IPR013154">
    <property type="entry name" value="ADH-like_N"/>
</dbReference>
<evidence type="ECO:0000256" key="3">
    <source>
        <dbReference type="ARBA" id="ARBA00013190"/>
    </source>
</evidence>
<name>I0HA11_ACTM4</name>
<dbReference type="GO" id="GO:0005737">
    <property type="term" value="C:cytoplasm"/>
    <property type="evidence" value="ECO:0007669"/>
    <property type="project" value="TreeGrafter"/>
</dbReference>
<dbReference type="AlphaFoldDB" id="I0HA11"/>
<keyword evidence="5 11" id="KW-0479">Metal-binding</keyword>
<dbReference type="PANTHER" id="PTHR42940">
    <property type="entry name" value="ALCOHOL DEHYDROGENASE 1-RELATED"/>
    <property type="match status" value="1"/>
</dbReference>
<comment type="catalytic activity">
    <reaction evidence="10">
        <text>a primary alcohol + NAD(+) = an aldehyde + NADH + H(+)</text>
        <dbReference type="Rhea" id="RHEA:10736"/>
        <dbReference type="ChEBI" id="CHEBI:15378"/>
        <dbReference type="ChEBI" id="CHEBI:15734"/>
        <dbReference type="ChEBI" id="CHEBI:17478"/>
        <dbReference type="ChEBI" id="CHEBI:57540"/>
        <dbReference type="ChEBI" id="CHEBI:57945"/>
        <dbReference type="EC" id="1.1.1.1"/>
    </reaction>
</comment>
<evidence type="ECO:0000259" key="12">
    <source>
        <dbReference type="SMART" id="SM00829"/>
    </source>
</evidence>
<dbReference type="PROSITE" id="PS00059">
    <property type="entry name" value="ADH_ZINC"/>
    <property type="match status" value="1"/>
</dbReference>
<evidence type="ECO:0000256" key="4">
    <source>
        <dbReference type="ARBA" id="ARBA00016352"/>
    </source>
</evidence>
<dbReference type="PATRIC" id="fig|512565.3.peg.4612"/>
<evidence type="ECO:0000256" key="7">
    <source>
        <dbReference type="ARBA" id="ARBA00023002"/>
    </source>
</evidence>
<evidence type="ECO:0000313" key="13">
    <source>
        <dbReference type="EMBL" id="BAL89848.1"/>
    </source>
</evidence>
<dbReference type="InterPro" id="IPR011032">
    <property type="entry name" value="GroES-like_sf"/>
</dbReference>
<proteinExistence type="inferred from homology"/>
<dbReference type="OrthoDB" id="3567264at2"/>
<dbReference type="Proteomes" id="UP000007882">
    <property type="component" value="Chromosome"/>
</dbReference>
<evidence type="ECO:0000256" key="1">
    <source>
        <dbReference type="ARBA" id="ARBA00001947"/>
    </source>
</evidence>
<evidence type="ECO:0000256" key="10">
    <source>
        <dbReference type="ARBA" id="ARBA00049243"/>
    </source>
</evidence>
<evidence type="ECO:0000256" key="9">
    <source>
        <dbReference type="ARBA" id="ARBA00049164"/>
    </source>
</evidence>
<dbReference type="SUPFAM" id="SSF51735">
    <property type="entry name" value="NAD(P)-binding Rossmann-fold domains"/>
    <property type="match status" value="1"/>
</dbReference>
<evidence type="ECO:0000256" key="6">
    <source>
        <dbReference type="ARBA" id="ARBA00022833"/>
    </source>
</evidence>
<evidence type="ECO:0000256" key="2">
    <source>
        <dbReference type="ARBA" id="ARBA00008072"/>
    </source>
</evidence>
<dbReference type="GO" id="GO:0008270">
    <property type="term" value="F:zinc ion binding"/>
    <property type="evidence" value="ECO:0007669"/>
    <property type="project" value="InterPro"/>
</dbReference>
<evidence type="ECO:0000256" key="8">
    <source>
        <dbReference type="ARBA" id="ARBA00023027"/>
    </source>
</evidence>
<evidence type="ECO:0000256" key="11">
    <source>
        <dbReference type="RuleBase" id="RU361277"/>
    </source>
</evidence>
<dbReference type="Gene3D" id="3.40.50.720">
    <property type="entry name" value="NAD(P)-binding Rossmann-like Domain"/>
    <property type="match status" value="1"/>
</dbReference>
<sequence length="340" mass="35623">MTGAYRAMTVTGHRRFEMVERVRRAPAPDEVRIEVEACGICHTDALAVDGQRADPSVPLVPGHEIIGVISAAGDRVDPSWRIGDRVGVGFLGGQDNTCESCRRGDFLNCADQPLTGTSVDGGYAEVAYARATGLVRIPPELNAVDGAPLLCAGLTVYNPLLRARVRPGSLVAIQGIGGLGHLGIQYARALGHRVAAIGRGSAKAELAHRLGAEFYLDSTAEDPGAALQRLGGTSVIVATAAAGDGMSGLVKGLLPRGELIVVGAGPDPLRIAPTDLIFGGHAVRGSLTGTAVENEDNIAFALRHDVRSWNEVLPLSEAPKAYDRMINGDARFRIVLDMSA</sequence>
<keyword evidence="7" id="KW-0560">Oxidoreductase</keyword>
<comment type="catalytic activity">
    <reaction evidence="9">
        <text>a secondary alcohol + NAD(+) = a ketone + NADH + H(+)</text>
        <dbReference type="Rhea" id="RHEA:10740"/>
        <dbReference type="ChEBI" id="CHEBI:15378"/>
        <dbReference type="ChEBI" id="CHEBI:17087"/>
        <dbReference type="ChEBI" id="CHEBI:35681"/>
        <dbReference type="ChEBI" id="CHEBI:57540"/>
        <dbReference type="ChEBI" id="CHEBI:57945"/>
        <dbReference type="EC" id="1.1.1.1"/>
    </reaction>
</comment>
<keyword evidence="14" id="KW-1185">Reference proteome</keyword>
<reference evidence="13 14" key="1">
    <citation type="submission" date="2012-02" db="EMBL/GenBank/DDBJ databases">
        <title>Complete genome sequence of Actinoplanes missouriensis 431 (= NBRC 102363).</title>
        <authorList>
            <person name="Ohnishi Y."/>
            <person name="Ishikawa J."/>
            <person name="Sekine M."/>
            <person name="Hosoyama A."/>
            <person name="Harada T."/>
            <person name="Narita H."/>
            <person name="Hata T."/>
            <person name="Konno Y."/>
            <person name="Tutikane K."/>
            <person name="Fujita N."/>
            <person name="Horinouchi S."/>
            <person name="Hayakawa M."/>
        </authorList>
    </citation>
    <scope>NUCLEOTIDE SEQUENCE [LARGE SCALE GENOMIC DNA]</scope>
    <source>
        <strain evidence="14">ATCC 14538 / DSM 43046 / CBS 188.64 / JCM 3121 / NBRC 102363 / NCIMB 12654 / NRRL B-3342 / UNCC 431</strain>
    </source>
</reference>
<accession>I0HA11</accession>
<dbReference type="InterPro" id="IPR036291">
    <property type="entry name" value="NAD(P)-bd_dom_sf"/>
</dbReference>